<dbReference type="EMBL" id="CAUYUJ010014926">
    <property type="protein sequence ID" value="CAK0847735.1"/>
    <property type="molecule type" value="Genomic_DNA"/>
</dbReference>
<comment type="subcellular location">
    <subcellularLocation>
        <location evidence="1">Membrane</location>
    </subcellularLocation>
</comment>
<keyword evidence="2 6" id="KW-0812">Transmembrane</keyword>
<evidence type="ECO:0000256" key="5">
    <source>
        <dbReference type="SAM" id="MobiDB-lite"/>
    </source>
</evidence>
<dbReference type="InterPro" id="IPR018303">
    <property type="entry name" value="ATPase_P-typ_P_site"/>
</dbReference>
<feature type="region of interest" description="Disordered" evidence="5">
    <location>
        <begin position="141"/>
        <end position="168"/>
    </location>
</feature>
<comment type="caution">
    <text evidence="7">The sequence shown here is derived from an EMBL/GenBank/DDBJ whole genome shotgun (WGS) entry which is preliminary data.</text>
</comment>
<reference evidence="7" key="1">
    <citation type="submission" date="2023-10" db="EMBL/GenBank/DDBJ databases">
        <authorList>
            <person name="Chen Y."/>
            <person name="Shah S."/>
            <person name="Dougan E. K."/>
            <person name="Thang M."/>
            <person name="Chan C."/>
        </authorList>
    </citation>
    <scope>NUCLEOTIDE SEQUENCE [LARGE SCALE GENOMIC DNA]</scope>
</reference>
<dbReference type="Gene3D" id="3.40.1110.10">
    <property type="entry name" value="Calcium-transporting ATPase, cytoplasmic domain N"/>
    <property type="match status" value="1"/>
</dbReference>
<proteinExistence type="predicted"/>
<sequence length="334" mass="37305">MFLKFTIIFYHIVPLSLYVVYEMLKLFLGYRLAADRQMVDPETGEGALPRTADLMEEMGQISFVFSDKTGTLTRNEMVFAQCDINGTDMGEFRGDGAPGLEKVKQLLSDGLSENTSVSDQDFCSVVDFFTCLAVCHSVVRERPPEDDGTDPGGMGDACPLPQETPRTVNSDATASTAVYSGASPDEVALVNAANQVGISFKGRKRKYAGSSSELIVHGPGEKQRTFVQLFELPFSSDRKRMSVLVRYKGEVWCITKGADAVMEQLLREPLSKDSQAHLLAYASRGLRTLVVAMKRVSHEEWVEWSKEYIAAREVISSSKESRAWQPWRRKWSRN</sequence>
<accession>A0ABN9TPN9</accession>
<evidence type="ECO:0000313" key="7">
    <source>
        <dbReference type="EMBL" id="CAK0847735.1"/>
    </source>
</evidence>
<dbReference type="SUPFAM" id="SSF81660">
    <property type="entry name" value="Metal cation-transporting ATPase, ATP-binding domain N"/>
    <property type="match status" value="1"/>
</dbReference>
<feature type="transmembrane region" description="Helical" evidence="6">
    <location>
        <begin position="6"/>
        <end position="28"/>
    </location>
</feature>
<name>A0ABN9TPN9_9DINO</name>
<evidence type="ECO:0000256" key="6">
    <source>
        <dbReference type="SAM" id="Phobius"/>
    </source>
</evidence>
<dbReference type="PROSITE" id="PS00154">
    <property type="entry name" value="ATPASE_E1_E2"/>
    <property type="match status" value="1"/>
</dbReference>
<dbReference type="PANTHER" id="PTHR24092">
    <property type="entry name" value="PROBABLE PHOSPHOLIPID-TRANSPORTING ATPASE"/>
    <property type="match status" value="1"/>
</dbReference>
<keyword evidence="4 6" id="KW-0472">Membrane</keyword>
<evidence type="ECO:0000256" key="2">
    <source>
        <dbReference type="ARBA" id="ARBA00022692"/>
    </source>
</evidence>
<organism evidence="7 8">
    <name type="scientific">Prorocentrum cordatum</name>
    <dbReference type="NCBI Taxonomy" id="2364126"/>
    <lineage>
        <taxon>Eukaryota</taxon>
        <taxon>Sar</taxon>
        <taxon>Alveolata</taxon>
        <taxon>Dinophyceae</taxon>
        <taxon>Prorocentrales</taxon>
        <taxon>Prorocentraceae</taxon>
        <taxon>Prorocentrum</taxon>
    </lineage>
</organism>
<dbReference type="InterPro" id="IPR023299">
    <property type="entry name" value="ATPase_P-typ_cyto_dom_N"/>
</dbReference>
<dbReference type="Proteomes" id="UP001189429">
    <property type="component" value="Unassembled WGS sequence"/>
</dbReference>
<evidence type="ECO:0000256" key="1">
    <source>
        <dbReference type="ARBA" id="ARBA00004370"/>
    </source>
</evidence>
<keyword evidence="3 6" id="KW-1133">Transmembrane helix</keyword>
<evidence type="ECO:0008006" key="9">
    <source>
        <dbReference type="Google" id="ProtNLM"/>
    </source>
</evidence>
<evidence type="ECO:0000313" key="8">
    <source>
        <dbReference type="Proteomes" id="UP001189429"/>
    </source>
</evidence>
<protein>
    <recommendedName>
        <fullName evidence="9">P-type phospholipid transporter</fullName>
    </recommendedName>
</protein>
<evidence type="ECO:0000256" key="4">
    <source>
        <dbReference type="ARBA" id="ARBA00023136"/>
    </source>
</evidence>
<keyword evidence="8" id="KW-1185">Reference proteome</keyword>
<dbReference type="Pfam" id="PF13246">
    <property type="entry name" value="Cation_ATPase"/>
    <property type="match status" value="1"/>
</dbReference>
<evidence type="ECO:0000256" key="3">
    <source>
        <dbReference type="ARBA" id="ARBA00022989"/>
    </source>
</evidence>
<gene>
    <name evidence="7" type="ORF">PCOR1329_LOCUS40866</name>
</gene>